<dbReference type="PANTHER" id="PTHR46558:SF3">
    <property type="entry name" value="TRANSCRIPTIONAL REGULATOR"/>
    <property type="match status" value="1"/>
</dbReference>
<comment type="caution">
    <text evidence="3">The sequence shown here is derived from an EMBL/GenBank/DDBJ whole genome shotgun (WGS) entry which is preliminary data.</text>
</comment>
<accession>A0ABP2HXU4</accession>
<evidence type="ECO:0000313" key="4">
    <source>
        <dbReference type="Proteomes" id="UP000002938"/>
    </source>
</evidence>
<dbReference type="Gene3D" id="1.10.260.40">
    <property type="entry name" value="lambda repressor-like DNA-binding domains"/>
    <property type="match status" value="1"/>
</dbReference>
<sequence length="116" mass="13739">MKKINLAENIKMFRTLKGLTQDELAKKLRVKRSTVSSWENSISLPDIYTLLEIANILNISLIDLIYEKKINLELTQNIDRVKQIQRKLEYLTNSELDDLEFALKLIEERRKKLHQI</sequence>
<proteinExistence type="predicted"/>
<feature type="domain" description="HTH cro/C1-type" evidence="2">
    <location>
        <begin position="10"/>
        <end position="64"/>
    </location>
</feature>
<dbReference type="RefSeq" id="WP_006785920.1">
    <property type="nucleotide sequence ID" value="NZ_ADMN01000123.1"/>
</dbReference>
<keyword evidence="1 3" id="KW-0238">DNA-binding</keyword>
<dbReference type="Proteomes" id="UP000002938">
    <property type="component" value="Unassembled WGS sequence"/>
</dbReference>
<dbReference type="EMBL" id="ADMN01000123">
    <property type="protein sequence ID" value="EFF62513.1"/>
    <property type="molecule type" value="Genomic_DNA"/>
</dbReference>
<evidence type="ECO:0000259" key="2">
    <source>
        <dbReference type="PROSITE" id="PS50943"/>
    </source>
</evidence>
<dbReference type="PANTHER" id="PTHR46558">
    <property type="entry name" value="TRACRIPTIONAL REGULATORY PROTEIN-RELATED-RELATED"/>
    <property type="match status" value="1"/>
</dbReference>
<evidence type="ECO:0000313" key="3">
    <source>
        <dbReference type="EMBL" id="EFF62513.1"/>
    </source>
</evidence>
<dbReference type="PROSITE" id="PS50943">
    <property type="entry name" value="HTH_CROC1"/>
    <property type="match status" value="1"/>
</dbReference>
<dbReference type="InterPro" id="IPR001387">
    <property type="entry name" value="Cro/C1-type_HTH"/>
</dbReference>
<name>A0ABP2HXU4_9FIRM</name>
<dbReference type="Pfam" id="PF01381">
    <property type="entry name" value="HTH_3"/>
    <property type="match status" value="1"/>
</dbReference>
<keyword evidence="4" id="KW-1185">Reference proteome</keyword>
<protein>
    <submittedName>
        <fullName evidence="3">DNA-binding protein</fullName>
    </submittedName>
</protein>
<dbReference type="GO" id="GO:0003677">
    <property type="term" value="F:DNA binding"/>
    <property type="evidence" value="ECO:0007669"/>
    <property type="project" value="UniProtKB-KW"/>
</dbReference>
<evidence type="ECO:0000256" key="1">
    <source>
        <dbReference type="ARBA" id="ARBA00023125"/>
    </source>
</evidence>
<gene>
    <name evidence="3" type="ORF">CUW_1919</name>
</gene>
<dbReference type="SMART" id="SM00530">
    <property type="entry name" value="HTH_XRE"/>
    <property type="match status" value="1"/>
</dbReference>
<reference evidence="3 4" key="1">
    <citation type="journal article" date="2011" name="J. Bacteriol.">
        <title>Draft Genome Sequence of Turicibacter sanguinis PC909, Isolated from Human Feces.</title>
        <authorList>
            <person name="Cuiv P.O."/>
            <person name="Klaassens E.S."/>
            <person name="Durkin A.S."/>
            <person name="Harkins D.M."/>
            <person name="Foster L."/>
            <person name="McCorrison J."/>
            <person name="Torralba M."/>
            <person name="Nelson K.E."/>
            <person name="Morrison M."/>
        </authorList>
    </citation>
    <scope>NUCLEOTIDE SEQUENCE [LARGE SCALE GENOMIC DNA]</scope>
    <source>
        <strain evidence="3 4">PC909</strain>
    </source>
</reference>
<dbReference type="InterPro" id="IPR010982">
    <property type="entry name" value="Lambda_DNA-bd_dom_sf"/>
</dbReference>
<dbReference type="SUPFAM" id="SSF47413">
    <property type="entry name" value="lambda repressor-like DNA-binding domains"/>
    <property type="match status" value="1"/>
</dbReference>
<dbReference type="CDD" id="cd00093">
    <property type="entry name" value="HTH_XRE"/>
    <property type="match status" value="1"/>
</dbReference>
<organism evidence="3 4">
    <name type="scientific">Turicibacter sanguinis PC909</name>
    <dbReference type="NCBI Taxonomy" id="702450"/>
    <lineage>
        <taxon>Bacteria</taxon>
        <taxon>Bacillati</taxon>
        <taxon>Bacillota</taxon>
        <taxon>Erysipelotrichia</taxon>
        <taxon>Erysipelotrichales</taxon>
        <taxon>Turicibacteraceae</taxon>
        <taxon>Turicibacter</taxon>
    </lineage>
</organism>